<gene>
    <name evidence="1" type="ordered locus">Bind_0918</name>
</gene>
<dbReference type="STRING" id="395963.Bind_0918"/>
<dbReference type="HOGENOM" id="CLU_2631013_0_0_5"/>
<reference evidence="2" key="1">
    <citation type="submission" date="2008-03" db="EMBL/GenBank/DDBJ databases">
        <title>Complete sequence of chromosome of Beijerinckia indica subsp. indica ATCC 9039.</title>
        <authorList>
            <consortium name="US DOE Joint Genome Institute"/>
            <person name="Copeland A."/>
            <person name="Lucas S."/>
            <person name="Lapidus A."/>
            <person name="Glavina del Rio T."/>
            <person name="Dalin E."/>
            <person name="Tice H."/>
            <person name="Bruce D."/>
            <person name="Goodwin L."/>
            <person name="Pitluck S."/>
            <person name="LaButti K."/>
            <person name="Schmutz J."/>
            <person name="Larimer F."/>
            <person name="Land M."/>
            <person name="Hauser L."/>
            <person name="Kyrpides N."/>
            <person name="Mikhailova N."/>
            <person name="Dunfield P.F."/>
            <person name="Dedysh S.N."/>
            <person name="Liesack W."/>
            <person name="Saw J.H."/>
            <person name="Alam M."/>
            <person name="Chen Y."/>
            <person name="Murrell J.C."/>
            <person name="Richardson P."/>
        </authorList>
    </citation>
    <scope>NUCLEOTIDE SEQUENCE [LARGE SCALE GENOMIC DNA]</scope>
    <source>
        <strain evidence="2">ATCC 9039 / DSM 1715 / NCIMB 8712</strain>
    </source>
</reference>
<evidence type="ECO:0000313" key="2">
    <source>
        <dbReference type="Proteomes" id="UP000001695"/>
    </source>
</evidence>
<sequence length="77" mass="8345">MSKQLKTVPQSDNRINHALGLAAGIEALAKDAVGLDDPVVDLYLALAYDSLRRLINEIERPETVRSALSAQERSSGL</sequence>
<evidence type="ECO:0000313" key="1">
    <source>
        <dbReference type="EMBL" id="ACB94567.1"/>
    </source>
</evidence>
<keyword evidence="2" id="KW-1185">Reference proteome</keyword>
<accession>B2IHP6</accession>
<protein>
    <submittedName>
        <fullName evidence="1">Uncharacterized protein</fullName>
    </submittedName>
</protein>
<dbReference type="OrthoDB" id="9920336at2"/>
<organism evidence="1 2">
    <name type="scientific">Beijerinckia indica subsp. indica (strain ATCC 9039 / DSM 1715 / NCIMB 8712)</name>
    <dbReference type="NCBI Taxonomy" id="395963"/>
    <lineage>
        <taxon>Bacteria</taxon>
        <taxon>Pseudomonadati</taxon>
        <taxon>Pseudomonadota</taxon>
        <taxon>Alphaproteobacteria</taxon>
        <taxon>Hyphomicrobiales</taxon>
        <taxon>Beijerinckiaceae</taxon>
        <taxon>Beijerinckia</taxon>
    </lineage>
</organism>
<dbReference type="Proteomes" id="UP000001695">
    <property type="component" value="Chromosome"/>
</dbReference>
<reference evidence="1 2" key="2">
    <citation type="journal article" date="2010" name="J. Bacteriol.">
        <title>Complete genome sequence of Beijerinckia indica subsp. indica.</title>
        <authorList>
            <person name="Tamas I."/>
            <person name="Dedysh S.N."/>
            <person name="Liesack W."/>
            <person name="Stott M.B."/>
            <person name="Alam M."/>
            <person name="Murrell J.C."/>
            <person name="Dunfield P.F."/>
        </authorList>
    </citation>
    <scope>NUCLEOTIDE SEQUENCE [LARGE SCALE GENOMIC DNA]</scope>
    <source>
        <strain evidence="2">ATCC 9039 / DSM 1715 / NCIMB 8712</strain>
    </source>
</reference>
<dbReference type="EMBL" id="CP001016">
    <property type="protein sequence ID" value="ACB94567.1"/>
    <property type="molecule type" value="Genomic_DNA"/>
</dbReference>
<dbReference type="AlphaFoldDB" id="B2IHP6"/>
<dbReference type="KEGG" id="bid:Bind_0918"/>
<dbReference type="RefSeq" id="WP_012383924.1">
    <property type="nucleotide sequence ID" value="NC_010581.1"/>
</dbReference>
<name>B2IHP6_BEII9</name>
<proteinExistence type="predicted"/>